<dbReference type="AlphaFoldDB" id="A0A1I7J9Y2"/>
<dbReference type="CDD" id="cd17748">
    <property type="entry name" value="BRCT_DNA_ligase_like"/>
    <property type="match status" value="1"/>
</dbReference>
<proteinExistence type="predicted"/>
<evidence type="ECO:0000313" key="1">
    <source>
        <dbReference type="EMBL" id="SFU81921.1"/>
    </source>
</evidence>
<organism evidence="1 2">
    <name type="scientific">Paenacidovorax caeni</name>
    <dbReference type="NCBI Taxonomy" id="343013"/>
    <lineage>
        <taxon>Bacteria</taxon>
        <taxon>Pseudomonadati</taxon>
        <taxon>Pseudomonadota</taxon>
        <taxon>Betaproteobacteria</taxon>
        <taxon>Burkholderiales</taxon>
        <taxon>Comamonadaceae</taxon>
        <taxon>Paenacidovorax</taxon>
    </lineage>
</organism>
<reference evidence="1 2" key="1">
    <citation type="submission" date="2016-10" db="EMBL/GenBank/DDBJ databases">
        <authorList>
            <person name="de Groot N.N."/>
        </authorList>
    </citation>
    <scope>NUCLEOTIDE SEQUENCE [LARGE SCALE GENOMIC DNA]</scope>
    <source>
        <strain evidence="1 2">R-24608</strain>
    </source>
</reference>
<dbReference type="InterPro" id="IPR036420">
    <property type="entry name" value="BRCT_dom_sf"/>
</dbReference>
<dbReference type="Proteomes" id="UP000183656">
    <property type="component" value="Unassembled WGS sequence"/>
</dbReference>
<accession>A0A1I7J9Y2</accession>
<dbReference type="RefSeq" id="WP_054256456.1">
    <property type="nucleotide sequence ID" value="NZ_CYIG01000018.1"/>
</dbReference>
<dbReference type="Gene3D" id="3.40.50.10190">
    <property type="entry name" value="BRCT domain"/>
    <property type="match status" value="1"/>
</dbReference>
<gene>
    <name evidence="1" type="ORF">SAMN04489707_102374</name>
</gene>
<name>A0A1I7J9Y2_9BURK</name>
<dbReference type="STRING" id="343013.SAMN04489707_102374"/>
<evidence type="ECO:0008006" key="3">
    <source>
        <dbReference type="Google" id="ProtNLM"/>
    </source>
</evidence>
<protein>
    <recommendedName>
        <fullName evidence="3">NAD-dependent DNA ligase</fullName>
    </recommendedName>
</protein>
<dbReference type="OrthoDB" id="5451971at2"/>
<dbReference type="EMBL" id="FPBX01000023">
    <property type="protein sequence ID" value="SFU81921.1"/>
    <property type="molecule type" value="Genomic_DNA"/>
</dbReference>
<evidence type="ECO:0000313" key="2">
    <source>
        <dbReference type="Proteomes" id="UP000183656"/>
    </source>
</evidence>
<keyword evidence="2" id="KW-1185">Reference proteome</keyword>
<sequence length="203" mass="22056">MSNIYARQAITFRNEMRQSCAALIGIAQGLLADGELRDKEILFLRDWLARSQNIALTWPGNIIAGQIEQAIADGHISEEERQHLRNTLEKLVHGALDEAASSPIATLALDEAVTIDIEGRSFCFTGDFAFGPRTTCEAAVLRRGGMVGNVTKKLNYLVVGGLGSAEWKHGSFGTKIEKAISYRSAGLPVCIVHEDIWATALAC</sequence>